<keyword evidence="7" id="KW-1185">Reference proteome</keyword>
<feature type="domain" description="Cytochrome c" evidence="5">
    <location>
        <begin position="23"/>
        <end position="129"/>
    </location>
</feature>
<dbReference type="SUPFAM" id="SSF46626">
    <property type="entry name" value="Cytochrome c"/>
    <property type="match status" value="1"/>
</dbReference>
<evidence type="ECO:0000256" key="3">
    <source>
        <dbReference type="ARBA" id="ARBA00023004"/>
    </source>
</evidence>
<evidence type="ECO:0000313" key="6">
    <source>
        <dbReference type="EMBL" id="MZR14454.1"/>
    </source>
</evidence>
<comment type="caution">
    <text evidence="6">The sequence shown here is derived from an EMBL/GenBank/DDBJ whole genome shotgun (WGS) entry which is preliminary data.</text>
</comment>
<sequence>MTRLIALIPIAFLAACSEGEITPDAAEGAVLYGEYCAACHGADATGGPAVAGAVPPDLTRLAARNGGDFPMAYVMSTIDGYARDDTHGPMPRFGDLIESETITWVDRDGTPTPTPAALVALGTYLRGLQVQG</sequence>
<dbReference type="Proteomes" id="UP000467322">
    <property type="component" value="Unassembled WGS sequence"/>
</dbReference>
<evidence type="ECO:0000256" key="4">
    <source>
        <dbReference type="PROSITE-ProRule" id="PRU00433"/>
    </source>
</evidence>
<dbReference type="GO" id="GO:0009055">
    <property type="term" value="F:electron transfer activity"/>
    <property type="evidence" value="ECO:0007669"/>
    <property type="project" value="InterPro"/>
</dbReference>
<reference evidence="6 7" key="1">
    <citation type="submission" date="2019-12" db="EMBL/GenBank/DDBJ databases">
        <title>Maritimibacter sp. nov. sp. isolated from sea sand.</title>
        <authorList>
            <person name="Kim J."/>
            <person name="Jeong S.E."/>
            <person name="Jung H.S."/>
            <person name="Jeon C.O."/>
        </authorList>
    </citation>
    <scope>NUCLEOTIDE SEQUENCE [LARGE SCALE GENOMIC DNA]</scope>
    <source>
        <strain evidence="6 7">DP07</strain>
    </source>
</reference>
<name>A0A845MAS9_9RHOB</name>
<keyword evidence="1 4" id="KW-0349">Heme</keyword>
<dbReference type="GO" id="GO:0046872">
    <property type="term" value="F:metal ion binding"/>
    <property type="evidence" value="ECO:0007669"/>
    <property type="project" value="UniProtKB-KW"/>
</dbReference>
<dbReference type="InterPro" id="IPR036909">
    <property type="entry name" value="Cyt_c-like_dom_sf"/>
</dbReference>
<keyword evidence="3 4" id="KW-0408">Iron</keyword>
<dbReference type="PROSITE" id="PS51007">
    <property type="entry name" value="CYTC"/>
    <property type="match status" value="1"/>
</dbReference>
<organism evidence="6 7">
    <name type="scientific">Maritimibacter harenae</name>
    <dbReference type="NCBI Taxonomy" id="2606218"/>
    <lineage>
        <taxon>Bacteria</taxon>
        <taxon>Pseudomonadati</taxon>
        <taxon>Pseudomonadota</taxon>
        <taxon>Alphaproteobacteria</taxon>
        <taxon>Rhodobacterales</taxon>
        <taxon>Roseobacteraceae</taxon>
        <taxon>Maritimibacter</taxon>
    </lineage>
</organism>
<gene>
    <name evidence="6" type="ORF">GQE99_15655</name>
</gene>
<evidence type="ECO:0000259" key="5">
    <source>
        <dbReference type="PROSITE" id="PS51007"/>
    </source>
</evidence>
<dbReference type="Pfam" id="PF13442">
    <property type="entry name" value="Cytochrome_CBB3"/>
    <property type="match status" value="1"/>
</dbReference>
<dbReference type="InterPro" id="IPR009056">
    <property type="entry name" value="Cyt_c-like_dom"/>
</dbReference>
<accession>A0A845MAS9</accession>
<dbReference type="PROSITE" id="PS51257">
    <property type="entry name" value="PROKAR_LIPOPROTEIN"/>
    <property type="match status" value="1"/>
</dbReference>
<keyword evidence="2 4" id="KW-0479">Metal-binding</keyword>
<protein>
    <submittedName>
        <fullName evidence="6">C-type cytochrome</fullName>
    </submittedName>
</protein>
<dbReference type="AlphaFoldDB" id="A0A845MAS9"/>
<dbReference type="RefSeq" id="WP_161352576.1">
    <property type="nucleotide sequence ID" value="NZ_WTUX01000019.1"/>
</dbReference>
<dbReference type="GO" id="GO:0020037">
    <property type="term" value="F:heme binding"/>
    <property type="evidence" value="ECO:0007669"/>
    <property type="project" value="InterPro"/>
</dbReference>
<evidence type="ECO:0000256" key="2">
    <source>
        <dbReference type="ARBA" id="ARBA00022723"/>
    </source>
</evidence>
<proteinExistence type="predicted"/>
<dbReference type="Gene3D" id="1.10.760.10">
    <property type="entry name" value="Cytochrome c-like domain"/>
    <property type="match status" value="1"/>
</dbReference>
<evidence type="ECO:0000313" key="7">
    <source>
        <dbReference type="Proteomes" id="UP000467322"/>
    </source>
</evidence>
<evidence type="ECO:0000256" key="1">
    <source>
        <dbReference type="ARBA" id="ARBA00022617"/>
    </source>
</evidence>
<dbReference type="EMBL" id="WTUX01000019">
    <property type="protein sequence ID" value="MZR14454.1"/>
    <property type="molecule type" value="Genomic_DNA"/>
</dbReference>